<feature type="compositionally biased region" description="Basic and acidic residues" evidence="9">
    <location>
        <begin position="31"/>
        <end position="44"/>
    </location>
</feature>
<dbReference type="InterPro" id="IPR001594">
    <property type="entry name" value="Palmitoyltrfase_DHHC"/>
</dbReference>
<organism evidence="11 12">
    <name type="scientific">Perilla frutescens var. hirtella</name>
    <name type="common">Perilla citriodora</name>
    <name type="synonym">Perilla setoyensis</name>
    <dbReference type="NCBI Taxonomy" id="608512"/>
    <lineage>
        <taxon>Eukaryota</taxon>
        <taxon>Viridiplantae</taxon>
        <taxon>Streptophyta</taxon>
        <taxon>Embryophyta</taxon>
        <taxon>Tracheophyta</taxon>
        <taxon>Spermatophyta</taxon>
        <taxon>Magnoliopsida</taxon>
        <taxon>eudicotyledons</taxon>
        <taxon>Gunneridae</taxon>
        <taxon>Pentapetalae</taxon>
        <taxon>asterids</taxon>
        <taxon>lamiids</taxon>
        <taxon>Lamiales</taxon>
        <taxon>Lamiaceae</taxon>
        <taxon>Nepetoideae</taxon>
        <taxon>Elsholtzieae</taxon>
        <taxon>Perilla</taxon>
    </lineage>
</organism>
<dbReference type="PANTHER" id="PTHR22883">
    <property type="entry name" value="ZINC FINGER DHHC DOMAIN CONTAINING PROTEIN"/>
    <property type="match status" value="1"/>
</dbReference>
<dbReference type="AlphaFoldDB" id="A0AAD4JLF7"/>
<evidence type="ECO:0000256" key="1">
    <source>
        <dbReference type="ARBA" id="ARBA00004127"/>
    </source>
</evidence>
<dbReference type="InterPro" id="IPR039859">
    <property type="entry name" value="PFA4/ZDH16/20/ERF2-like"/>
</dbReference>
<keyword evidence="5 8" id="KW-1133">Transmembrane helix</keyword>
<comment type="similarity">
    <text evidence="2 8">Belongs to the DHHC palmitoyltransferase family.</text>
</comment>
<protein>
    <recommendedName>
        <fullName evidence="8">S-acyltransferase</fullName>
        <ecNumber evidence="8">2.3.1.225</ecNumber>
    </recommendedName>
    <alternativeName>
        <fullName evidence="8">Palmitoyltransferase</fullName>
    </alternativeName>
</protein>
<comment type="caution">
    <text evidence="11">The sequence shown here is derived from an EMBL/GenBank/DDBJ whole genome shotgun (WGS) entry which is preliminary data.</text>
</comment>
<keyword evidence="4 8" id="KW-0812">Transmembrane</keyword>
<dbReference type="PROSITE" id="PS50216">
    <property type="entry name" value="DHHC"/>
    <property type="match status" value="1"/>
</dbReference>
<sequence length="379" mass="42785">MASTAAKTEASDTVLERAQQPSSSPEAETAESERVDQSEIKTLSESDTATKPAVENGEITKEKNPTLNVLRQKLISAKRVFSDRLMKSFHGDRGDDRATRLYHVWPGNNVFFFGGRVVCGPDPRGMVLTTMAILLSSWSFAAYVADDIPYNFGPKIICLLIFTFIVLVNLAMVSMIDPGILPRGHQSLIDRVAGEGIEVRMKYCRICNIYSPPRSHHCNVCDNCVDKFDHHCPWIGQCIGLRNYKLYIILLFMALVFFAYIFAFSFKKIQRRMFRNDDGLIGMLRNCPETLALASFTFVAAWILGGLTSYNLYLVALNQTSYENFHQHYASSSNPYDRGIFSNFMEVLCQSRPLPKVDFRAEVIGRENSSPPCMIYDQV</sequence>
<evidence type="ECO:0000256" key="8">
    <source>
        <dbReference type="RuleBase" id="RU079119"/>
    </source>
</evidence>
<dbReference type="GO" id="GO:0006612">
    <property type="term" value="P:protein targeting to membrane"/>
    <property type="evidence" value="ECO:0007669"/>
    <property type="project" value="TreeGrafter"/>
</dbReference>
<dbReference type="Proteomes" id="UP001190926">
    <property type="component" value="Unassembled WGS sequence"/>
</dbReference>
<feature type="domain" description="Palmitoyltransferase DHHC" evidence="10">
    <location>
        <begin position="200"/>
        <end position="327"/>
    </location>
</feature>
<evidence type="ECO:0000256" key="6">
    <source>
        <dbReference type="ARBA" id="ARBA00023136"/>
    </source>
</evidence>
<keyword evidence="6 8" id="KW-0472">Membrane</keyword>
<dbReference type="PANTHER" id="PTHR22883:SF57">
    <property type="entry name" value="S-ACYLTRANSFERASE"/>
    <property type="match status" value="1"/>
</dbReference>
<evidence type="ECO:0000256" key="2">
    <source>
        <dbReference type="ARBA" id="ARBA00008574"/>
    </source>
</evidence>
<evidence type="ECO:0000313" key="11">
    <source>
        <dbReference type="EMBL" id="KAH6835967.1"/>
    </source>
</evidence>
<comment type="domain">
    <text evidence="8">The DHHC domain is required for palmitoyltransferase activity.</text>
</comment>
<accession>A0AAD4JLF7</accession>
<feature type="transmembrane region" description="Helical" evidence="8">
    <location>
        <begin position="246"/>
        <end position="266"/>
    </location>
</feature>
<dbReference type="GO" id="GO:0019706">
    <property type="term" value="F:protein-cysteine S-palmitoyltransferase activity"/>
    <property type="evidence" value="ECO:0007669"/>
    <property type="project" value="UniProtKB-EC"/>
</dbReference>
<evidence type="ECO:0000256" key="5">
    <source>
        <dbReference type="ARBA" id="ARBA00022989"/>
    </source>
</evidence>
<reference evidence="11 12" key="1">
    <citation type="journal article" date="2021" name="Nat. Commun.">
        <title>Incipient diploidization of the medicinal plant Perilla within 10,000 years.</title>
        <authorList>
            <person name="Zhang Y."/>
            <person name="Shen Q."/>
            <person name="Leng L."/>
            <person name="Zhang D."/>
            <person name="Chen S."/>
            <person name="Shi Y."/>
            <person name="Ning Z."/>
            <person name="Chen S."/>
        </authorList>
    </citation>
    <scope>NUCLEOTIDE SEQUENCE [LARGE SCALE GENOMIC DNA]</scope>
    <source>
        <strain evidence="12">cv. PC099</strain>
    </source>
</reference>
<dbReference type="GO" id="GO:0005794">
    <property type="term" value="C:Golgi apparatus"/>
    <property type="evidence" value="ECO:0007669"/>
    <property type="project" value="TreeGrafter"/>
</dbReference>
<evidence type="ECO:0000256" key="3">
    <source>
        <dbReference type="ARBA" id="ARBA00022679"/>
    </source>
</evidence>
<keyword evidence="7 8" id="KW-0012">Acyltransferase</keyword>
<feature type="transmembrane region" description="Helical" evidence="8">
    <location>
        <begin position="156"/>
        <end position="176"/>
    </location>
</feature>
<dbReference type="EC" id="2.3.1.225" evidence="8"/>
<dbReference type="EMBL" id="SDAM02000027">
    <property type="protein sequence ID" value="KAH6835967.1"/>
    <property type="molecule type" value="Genomic_DNA"/>
</dbReference>
<gene>
    <name evidence="11" type="ORF">C2S53_002129</name>
</gene>
<feature type="transmembrane region" description="Helical" evidence="8">
    <location>
        <begin position="291"/>
        <end position="313"/>
    </location>
</feature>
<dbReference type="Pfam" id="PF01529">
    <property type="entry name" value="DHHC"/>
    <property type="match status" value="1"/>
</dbReference>
<evidence type="ECO:0000313" key="12">
    <source>
        <dbReference type="Proteomes" id="UP001190926"/>
    </source>
</evidence>
<evidence type="ECO:0000256" key="7">
    <source>
        <dbReference type="ARBA" id="ARBA00023315"/>
    </source>
</evidence>
<keyword evidence="3 8" id="KW-0808">Transferase</keyword>
<feature type="region of interest" description="Disordered" evidence="9">
    <location>
        <begin position="1"/>
        <end position="60"/>
    </location>
</feature>
<evidence type="ECO:0000256" key="9">
    <source>
        <dbReference type="SAM" id="MobiDB-lite"/>
    </source>
</evidence>
<dbReference type="GO" id="GO:0005783">
    <property type="term" value="C:endoplasmic reticulum"/>
    <property type="evidence" value="ECO:0007669"/>
    <property type="project" value="TreeGrafter"/>
</dbReference>
<comment type="subcellular location">
    <subcellularLocation>
        <location evidence="1">Endomembrane system</location>
        <topology evidence="1">Multi-pass membrane protein</topology>
    </subcellularLocation>
</comment>
<evidence type="ECO:0000259" key="10">
    <source>
        <dbReference type="Pfam" id="PF01529"/>
    </source>
</evidence>
<feature type="transmembrane region" description="Helical" evidence="8">
    <location>
        <begin position="125"/>
        <end position="144"/>
    </location>
</feature>
<keyword evidence="12" id="KW-1185">Reference proteome</keyword>
<proteinExistence type="inferred from homology"/>
<name>A0AAD4JLF7_PERFH</name>
<comment type="catalytic activity">
    <reaction evidence="8">
        <text>L-cysteinyl-[protein] + hexadecanoyl-CoA = S-hexadecanoyl-L-cysteinyl-[protein] + CoA</text>
        <dbReference type="Rhea" id="RHEA:36683"/>
        <dbReference type="Rhea" id="RHEA-COMP:10131"/>
        <dbReference type="Rhea" id="RHEA-COMP:11032"/>
        <dbReference type="ChEBI" id="CHEBI:29950"/>
        <dbReference type="ChEBI" id="CHEBI:57287"/>
        <dbReference type="ChEBI" id="CHEBI:57379"/>
        <dbReference type="ChEBI" id="CHEBI:74151"/>
        <dbReference type="EC" id="2.3.1.225"/>
    </reaction>
</comment>
<evidence type="ECO:0000256" key="4">
    <source>
        <dbReference type="ARBA" id="ARBA00022692"/>
    </source>
</evidence>